<gene>
    <name evidence="13" type="ORF">GCM10008983_02870</name>
</gene>
<keyword evidence="7" id="KW-0546">Nucleotide metabolism</keyword>
<comment type="catalytic activity">
    <reaction evidence="10">
        <text>ITP + H2O = IDP + phosphate + H(+)</text>
        <dbReference type="Rhea" id="RHEA:28330"/>
        <dbReference type="ChEBI" id="CHEBI:15377"/>
        <dbReference type="ChEBI" id="CHEBI:15378"/>
        <dbReference type="ChEBI" id="CHEBI:43474"/>
        <dbReference type="ChEBI" id="CHEBI:58280"/>
        <dbReference type="ChEBI" id="CHEBI:61402"/>
        <dbReference type="EC" id="3.6.1.73"/>
    </reaction>
</comment>
<evidence type="ECO:0000256" key="7">
    <source>
        <dbReference type="ARBA" id="ARBA00023080"/>
    </source>
</evidence>
<evidence type="ECO:0000256" key="5">
    <source>
        <dbReference type="ARBA" id="ARBA00022801"/>
    </source>
</evidence>
<dbReference type="NCBIfam" id="NF002850">
    <property type="entry name" value="PRK03114.1"/>
    <property type="match status" value="1"/>
</dbReference>
<keyword evidence="6" id="KW-0460">Magnesium</keyword>
<evidence type="ECO:0000256" key="9">
    <source>
        <dbReference type="ARBA" id="ARBA00038901"/>
    </source>
</evidence>
<protein>
    <recommendedName>
        <fullName evidence="9">inosine/xanthosine triphosphatase</fullName>
        <ecNumber evidence="9">3.6.1.73</ecNumber>
    </recommendedName>
</protein>
<organism evidence="13 14">
    <name type="scientific">Lentibacillus halophilus</name>
    <dbReference type="NCBI Taxonomy" id="295065"/>
    <lineage>
        <taxon>Bacteria</taxon>
        <taxon>Bacillati</taxon>
        <taxon>Bacillota</taxon>
        <taxon>Bacilli</taxon>
        <taxon>Bacillales</taxon>
        <taxon>Bacillaceae</taxon>
        <taxon>Lentibacillus</taxon>
    </lineage>
</organism>
<dbReference type="Pfam" id="PF01931">
    <property type="entry name" value="NTPase_I-T"/>
    <property type="match status" value="1"/>
</dbReference>
<keyword evidence="3" id="KW-0479">Metal-binding</keyword>
<comment type="caution">
    <text evidence="13">The sequence shown here is derived from an EMBL/GenBank/DDBJ whole genome shotgun (WGS) entry which is preliminary data.</text>
</comment>
<evidence type="ECO:0000313" key="14">
    <source>
        <dbReference type="Proteomes" id="UP001501459"/>
    </source>
</evidence>
<feature type="domain" description="Non-canonical purine NTP phosphatase/PRRC1" evidence="12">
    <location>
        <begin position="6"/>
        <end position="155"/>
    </location>
</feature>
<comment type="cofactor">
    <cofactor evidence="1">
        <name>Mn(2+)</name>
        <dbReference type="ChEBI" id="CHEBI:29035"/>
    </cofactor>
</comment>
<evidence type="ECO:0000256" key="11">
    <source>
        <dbReference type="ARBA" id="ARBA00048781"/>
    </source>
</evidence>
<keyword evidence="14" id="KW-1185">Reference proteome</keyword>
<dbReference type="SUPFAM" id="SSF52972">
    <property type="entry name" value="ITPase-like"/>
    <property type="match status" value="1"/>
</dbReference>
<evidence type="ECO:0000256" key="2">
    <source>
        <dbReference type="ARBA" id="ARBA00001946"/>
    </source>
</evidence>
<reference evidence="14" key="1">
    <citation type="journal article" date="2019" name="Int. J. Syst. Evol. Microbiol.">
        <title>The Global Catalogue of Microorganisms (GCM) 10K type strain sequencing project: providing services to taxonomists for standard genome sequencing and annotation.</title>
        <authorList>
            <consortium name="The Broad Institute Genomics Platform"/>
            <consortium name="The Broad Institute Genome Sequencing Center for Infectious Disease"/>
            <person name="Wu L."/>
            <person name="Ma J."/>
        </authorList>
    </citation>
    <scope>NUCLEOTIDE SEQUENCE [LARGE SCALE GENOMIC DNA]</scope>
    <source>
        <strain evidence="14">JCM 12149</strain>
    </source>
</reference>
<dbReference type="Gene3D" id="3.90.950.10">
    <property type="match status" value="1"/>
</dbReference>
<dbReference type="EMBL" id="BAAADM010000005">
    <property type="protein sequence ID" value="GAA0429914.1"/>
    <property type="molecule type" value="Genomic_DNA"/>
</dbReference>
<comment type="cofactor">
    <cofactor evidence="2">
        <name>Mg(2+)</name>
        <dbReference type="ChEBI" id="CHEBI:18420"/>
    </cofactor>
</comment>
<evidence type="ECO:0000256" key="8">
    <source>
        <dbReference type="ARBA" id="ARBA00023211"/>
    </source>
</evidence>
<keyword evidence="8" id="KW-0464">Manganese</keyword>
<comment type="catalytic activity">
    <reaction evidence="11">
        <text>XTP + H2O = XDP + phosphate + H(+)</text>
        <dbReference type="Rhea" id="RHEA:28406"/>
        <dbReference type="ChEBI" id="CHEBI:15377"/>
        <dbReference type="ChEBI" id="CHEBI:15378"/>
        <dbReference type="ChEBI" id="CHEBI:43474"/>
        <dbReference type="ChEBI" id="CHEBI:59884"/>
        <dbReference type="ChEBI" id="CHEBI:61314"/>
        <dbReference type="EC" id="3.6.1.73"/>
    </reaction>
</comment>
<keyword evidence="4" id="KW-0547">Nucleotide-binding</keyword>
<evidence type="ECO:0000256" key="4">
    <source>
        <dbReference type="ARBA" id="ARBA00022741"/>
    </source>
</evidence>
<dbReference type="InterPro" id="IPR026533">
    <property type="entry name" value="NTPase/PRRC1"/>
</dbReference>
<evidence type="ECO:0000256" key="3">
    <source>
        <dbReference type="ARBA" id="ARBA00022723"/>
    </source>
</evidence>
<dbReference type="PANTHER" id="PTHR34699:SF2">
    <property type="entry name" value="NON-CANONICAL PURINE NTP PHOSPHATASE_PRRC1 DOMAIN-CONTAINING PROTEIN"/>
    <property type="match status" value="1"/>
</dbReference>
<dbReference type="Proteomes" id="UP001501459">
    <property type="component" value="Unassembled WGS sequence"/>
</dbReference>
<dbReference type="InterPro" id="IPR029001">
    <property type="entry name" value="ITPase-like_fam"/>
</dbReference>
<evidence type="ECO:0000256" key="6">
    <source>
        <dbReference type="ARBA" id="ARBA00022842"/>
    </source>
</evidence>
<evidence type="ECO:0000256" key="10">
    <source>
        <dbReference type="ARBA" id="ARBA00048174"/>
    </source>
</evidence>
<evidence type="ECO:0000313" key="13">
    <source>
        <dbReference type="EMBL" id="GAA0429914.1"/>
    </source>
</evidence>
<dbReference type="PANTHER" id="PTHR34699">
    <property type="match status" value="1"/>
</dbReference>
<dbReference type="InterPro" id="IPR050299">
    <property type="entry name" value="YjjX_NTPase"/>
</dbReference>
<evidence type="ECO:0000256" key="1">
    <source>
        <dbReference type="ARBA" id="ARBA00001936"/>
    </source>
</evidence>
<dbReference type="EC" id="3.6.1.73" evidence="9"/>
<name>A0ABP3IW03_9BACI</name>
<proteinExistence type="predicted"/>
<accession>A0ABP3IW03</accession>
<keyword evidence="5" id="KW-0378">Hydrolase</keyword>
<evidence type="ECO:0000259" key="12">
    <source>
        <dbReference type="Pfam" id="PF01931"/>
    </source>
</evidence>
<sequence>MKIAVGSTNPAKIAAVQDVFFSDSVVANNVPSLVNNQPFSDAETRQGAINRASECMKTTSSADVGIGLEGGVMTVGGVLHLCNWGALVTAEHTVFTASGARIPLPEHIKNELTAGRELGDVMDSYAQRQNVRHEEGAIGIFTNEHMERKDMFVHVIRLLNGQWDYWK</sequence>